<comment type="similarity">
    <text evidence="9">Belongs to the DHHC palmitoyltransferase family.</text>
</comment>
<keyword evidence="7" id="KW-0449">Lipoprotein</keyword>
<feature type="transmembrane region" description="Helical" evidence="9">
    <location>
        <begin position="235"/>
        <end position="259"/>
    </location>
</feature>
<evidence type="ECO:0000313" key="13">
    <source>
        <dbReference type="Proteomes" id="UP000320333"/>
    </source>
</evidence>
<feature type="transmembrane region" description="Helical" evidence="9">
    <location>
        <begin position="81"/>
        <end position="103"/>
    </location>
</feature>
<comment type="caution">
    <text evidence="12">The sequence shown here is derived from an EMBL/GenBank/DDBJ whole genome shotgun (WGS) entry which is preliminary data.</text>
</comment>
<dbReference type="InterPro" id="IPR001594">
    <property type="entry name" value="Palmitoyltrfase_DHHC"/>
</dbReference>
<dbReference type="PROSITE" id="PS50216">
    <property type="entry name" value="DHHC"/>
    <property type="match status" value="1"/>
</dbReference>
<evidence type="ECO:0000256" key="5">
    <source>
        <dbReference type="ARBA" id="ARBA00023136"/>
    </source>
</evidence>
<dbReference type="Pfam" id="PF04117">
    <property type="entry name" value="Mpv17_PMP22"/>
    <property type="match status" value="1"/>
</dbReference>
<feature type="transmembrane region" description="Helical" evidence="9">
    <location>
        <begin position="181"/>
        <end position="206"/>
    </location>
</feature>
<evidence type="ECO:0000256" key="1">
    <source>
        <dbReference type="ARBA" id="ARBA00004141"/>
    </source>
</evidence>
<comment type="similarity">
    <text evidence="2">Belongs to the peroxisomal membrane protein PXMP2/4 family.</text>
</comment>
<dbReference type="Pfam" id="PF01529">
    <property type="entry name" value="DHHC"/>
    <property type="match status" value="1"/>
</dbReference>
<reference evidence="12 13" key="1">
    <citation type="journal article" date="2019" name="Sci. Rep.">
        <title>Comparative genomics of chytrid fungi reveal insights into the obligate biotrophic and pathogenic lifestyle of Synchytrium endobioticum.</title>
        <authorList>
            <person name="van de Vossenberg B.T.L.H."/>
            <person name="Warris S."/>
            <person name="Nguyen H.D.T."/>
            <person name="van Gent-Pelzer M.P.E."/>
            <person name="Joly D.L."/>
            <person name="van de Geest H.C."/>
            <person name="Bonants P.J.M."/>
            <person name="Smith D.S."/>
            <person name="Levesque C.A."/>
            <person name="van der Lee T.A.J."/>
        </authorList>
    </citation>
    <scope>NUCLEOTIDE SEQUENCE [LARGE SCALE GENOMIC DNA]</scope>
    <source>
        <strain evidence="12 13">CBS 675.73</strain>
    </source>
</reference>
<feature type="region of interest" description="Disordered" evidence="10">
    <location>
        <begin position="333"/>
        <end position="358"/>
    </location>
</feature>
<comment type="catalytic activity">
    <reaction evidence="8 9">
        <text>L-cysteinyl-[protein] + hexadecanoyl-CoA = S-hexadecanoyl-L-cysteinyl-[protein] + CoA</text>
        <dbReference type="Rhea" id="RHEA:36683"/>
        <dbReference type="Rhea" id="RHEA-COMP:10131"/>
        <dbReference type="Rhea" id="RHEA-COMP:11032"/>
        <dbReference type="ChEBI" id="CHEBI:29950"/>
        <dbReference type="ChEBI" id="CHEBI:57287"/>
        <dbReference type="ChEBI" id="CHEBI:57379"/>
        <dbReference type="ChEBI" id="CHEBI:74151"/>
        <dbReference type="EC" id="2.3.1.225"/>
    </reaction>
</comment>
<evidence type="ECO:0000256" key="8">
    <source>
        <dbReference type="ARBA" id="ARBA00048048"/>
    </source>
</evidence>
<comment type="domain">
    <text evidence="9">The DHHC domain is required for palmitoyltransferase activity.</text>
</comment>
<dbReference type="GO" id="GO:0005739">
    <property type="term" value="C:mitochondrion"/>
    <property type="evidence" value="ECO:0007669"/>
    <property type="project" value="TreeGrafter"/>
</dbReference>
<name>A0A507EGE3_9FUNG</name>
<keyword evidence="13" id="KW-1185">Reference proteome</keyword>
<keyword evidence="3 9" id="KW-0812">Transmembrane</keyword>
<keyword evidence="5 9" id="KW-0472">Membrane</keyword>
<feature type="transmembrane region" description="Helical" evidence="9">
    <location>
        <begin position="404"/>
        <end position="423"/>
    </location>
</feature>
<keyword evidence="9" id="KW-0012">Acyltransferase</keyword>
<dbReference type="EMBL" id="QEAP01000647">
    <property type="protein sequence ID" value="TPX62240.1"/>
    <property type="molecule type" value="Genomic_DNA"/>
</dbReference>
<dbReference type="GO" id="GO:0019706">
    <property type="term" value="F:protein-cysteine S-palmitoyltransferase activity"/>
    <property type="evidence" value="ECO:0007669"/>
    <property type="project" value="UniProtKB-EC"/>
</dbReference>
<evidence type="ECO:0000256" key="2">
    <source>
        <dbReference type="ARBA" id="ARBA00006824"/>
    </source>
</evidence>
<dbReference type="Proteomes" id="UP000320333">
    <property type="component" value="Unassembled WGS sequence"/>
</dbReference>
<dbReference type="EC" id="2.3.1.225" evidence="9"/>
<feature type="compositionally biased region" description="Polar residues" evidence="10">
    <location>
        <begin position="333"/>
        <end position="348"/>
    </location>
</feature>
<accession>A0A507EGE3</accession>
<comment type="subcellular location">
    <subcellularLocation>
        <location evidence="1">Membrane</location>
        <topology evidence="1">Multi-pass membrane protein</topology>
    </subcellularLocation>
</comment>
<evidence type="ECO:0000256" key="4">
    <source>
        <dbReference type="ARBA" id="ARBA00022989"/>
    </source>
</evidence>
<feature type="domain" description="Palmitoyltransferase DHHC" evidence="11">
    <location>
        <begin position="140"/>
        <end position="275"/>
    </location>
</feature>
<keyword evidence="9" id="KW-0808">Transferase</keyword>
<keyword evidence="6" id="KW-0564">Palmitate</keyword>
<sequence>MSQANGAQSQQPLPLFVCSSAAHSQARFEHKDASDRSWRRLHGFTRPFTAIFIAFWISWVLLALSLFGLMTRFLPDPFGWFIHWILALVALAQISVFALAALIDTESHTVRDARELHGVARDLKFIKRTGHAIIHPTTFKCGICNVVVSRNTFHCRQCNKCVDDFDHHCAWLNACVGKHNYGWFIATVSLGGLLMPVYTGLAAYAVSIFFRDNARYTAIVTQLVGISLRGMPETLLAYLFLQCLVGLIISVGVLALLWFHVKITILGITTLGFIKAEEQLIKTGKIDASLHNLSASRKVLSIIKARTSLSRVGKNNESVSINMSEPSAASASVATQSPPISVANTSDCPPTHRTHTTTQLLHRHPIAVQAITTSGLFIVGDILAQQAVERKGLSNHDVSRTLRLASFGGLIAGPAIALWYPFLQRTVAFKSEWQSVVARVALDQTVFAPTFIGIFITSTTLMNGHSLADVKVRLNDGYREAVINNWKLWPAVQIVNFAFVPLLYRSLVVNSIATGWNMYLSLLTSRLDGSSKSE</sequence>
<keyword evidence="4 9" id="KW-1133">Transmembrane helix</keyword>
<dbReference type="PANTHER" id="PTHR11266:SF17">
    <property type="entry name" value="PROTEIN MPV17"/>
    <property type="match status" value="1"/>
</dbReference>
<dbReference type="AlphaFoldDB" id="A0A507EGE3"/>
<evidence type="ECO:0000256" key="6">
    <source>
        <dbReference type="ARBA" id="ARBA00023139"/>
    </source>
</evidence>
<evidence type="ECO:0000256" key="7">
    <source>
        <dbReference type="ARBA" id="ARBA00023288"/>
    </source>
</evidence>
<proteinExistence type="inferred from homology"/>
<feature type="transmembrane region" description="Helical" evidence="9">
    <location>
        <begin position="48"/>
        <end position="69"/>
    </location>
</feature>
<dbReference type="InterPro" id="IPR007248">
    <property type="entry name" value="Mpv17_PMP22"/>
</dbReference>
<evidence type="ECO:0000259" key="11">
    <source>
        <dbReference type="Pfam" id="PF01529"/>
    </source>
</evidence>
<evidence type="ECO:0000256" key="3">
    <source>
        <dbReference type="ARBA" id="ARBA00022692"/>
    </source>
</evidence>
<dbReference type="PANTHER" id="PTHR11266">
    <property type="entry name" value="PEROXISOMAL MEMBRANE PROTEIN 2, PXMP2 MPV17"/>
    <property type="match status" value="1"/>
</dbReference>
<dbReference type="GO" id="GO:0016020">
    <property type="term" value="C:membrane"/>
    <property type="evidence" value="ECO:0007669"/>
    <property type="project" value="UniProtKB-SubCell"/>
</dbReference>
<protein>
    <recommendedName>
        <fullName evidence="9">Palmitoyltransferase</fullName>
        <ecNumber evidence="9">2.3.1.225</ecNumber>
    </recommendedName>
</protein>
<evidence type="ECO:0000313" key="12">
    <source>
        <dbReference type="EMBL" id="TPX62240.1"/>
    </source>
</evidence>
<evidence type="ECO:0000256" key="9">
    <source>
        <dbReference type="RuleBase" id="RU079119"/>
    </source>
</evidence>
<dbReference type="STRING" id="246404.A0A507EGE3"/>
<dbReference type="OrthoDB" id="430207at2759"/>
<gene>
    <name evidence="12" type="ORF">CcCBS67573_g08847</name>
</gene>
<evidence type="ECO:0000256" key="10">
    <source>
        <dbReference type="SAM" id="MobiDB-lite"/>
    </source>
</evidence>
<organism evidence="12 13">
    <name type="scientific">Chytriomyces confervae</name>
    <dbReference type="NCBI Taxonomy" id="246404"/>
    <lineage>
        <taxon>Eukaryota</taxon>
        <taxon>Fungi</taxon>
        <taxon>Fungi incertae sedis</taxon>
        <taxon>Chytridiomycota</taxon>
        <taxon>Chytridiomycota incertae sedis</taxon>
        <taxon>Chytridiomycetes</taxon>
        <taxon>Chytridiales</taxon>
        <taxon>Chytriomycetaceae</taxon>
        <taxon>Chytriomyces</taxon>
    </lineage>
</organism>